<reference evidence="11" key="1">
    <citation type="submission" date="2025-08" db="UniProtKB">
        <authorList>
            <consortium name="RefSeq"/>
        </authorList>
    </citation>
    <scope>IDENTIFICATION</scope>
    <source>
        <tissue evidence="11">Spleen</tissue>
    </source>
</reference>
<dbReference type="RefSeq" id="XP_020855062.1">
    <property type="nucleotide sequence ID" value="XM_020999403.1"/>
</dbReference>
<name>A0A6P5LAV0_PHACI</name>
<dbReference type="PANTHER" id="PTHR31148">
    <property type="entry name" value="U1 SMALL NUCLEAR RIBONUCLEOPROTEIN C"/>
    <property type="match status" value="1"/>
</dbReference>
<sequence>MPKFYCDYCDTYLTHDSPSVRKTHCSGRKHKENVKDYYQKWMEEQAQSLIDKTTTTLVHTLTKFITLHEIVALVFQLISLHEVSTHSRSSPTQLLSCCISARKNSSQSILCSSTRRGYDPTSSYSPGTSSTWYDASTPYGRAPYDANDGPSSSWNDACGACSWDEAAHGRPHAYDAWTPNDETSCASHDGAHSARNDPPRQIRIKGNLFVSLFYSLFYSTQTPWCCTFWGVFQQHGKEDLLPLLSKKKPFRREQWDRNAAYIYIVMCKNKSIDCFSYRRIFFTGFCCCKMKNSKCDSPALMLSSHSLISLYPPCPDLQGQYTWGVEEDPG</sequence>
<dbReference type="PROSITE" id="PS50171">
    <property type="entry name" value="ZF_MATRIN"/>
    <property type="match status" value="1"/>
</dbReference>
<protein>
    <submittedName>
        <fullName evidence="11">U1 small nuclear ribonucleoprotein C isoform X1</fullName>
    </submittedName>
</protein>
<keyword evidence="10" id="KW-1185">Reference proteome</keyword>
<keyword evidence="4" id="KW-0862">Zinc</keyword>
<evidence type="ECO:0000259" key="9">
    <source>
        <dbReference type="PROSITE" id="PS50171"/>
    </source>
</evidence>
<dbReference type="InterPro" id="IPR000690">
    <property type="entry name" value="Matrin/U1-C_Znf_C2H2"/>
</dbReference>
<dbReference type="PANTHER" id="PTHR31148:SF1">
    <property type="entry name" value="U1 SMALL NUCLEAR RIBONUCLEOPROTEIN C"/>
    <property type="match status" value="1"/>
</dbReference>
<dbReference type="Gene3D" id="3.30.160.60">
    <property type="entry name" value="Classic Zinc Finger"/>
    <property type="match status" value="1"/>
</dbReference>
<dbReference type="AlphaFoldDB" id="A0A6P5LAV0"/>
<dbReference type="Pfam" id="PF06220">
    <property type="entry name" value="zf-U1"/>
    <property type="match status" value="1"/>
</dbReference>
<keyword evidence="7 11" id="KW-0687">Ribonucleoprotein</keyword>
<dbReference type="SUPFAM" id="SSF57667">
    <property type="entry name" value="beta-beta-alpha zinc fingers"/>
    <property type="match status" value="1"/>
</dbReference>
<evidence type="ECO:0000256" key="1">
    <source>
        <dbReference type="ARBA" id="ARBA00004123"/>
    </source>
</evidence>
<dbReference type="GO" id="GO:0030627">
    <property type="term" value="F:pre-mRNA 5'-splice site binding"/>
    <property type="evidence" value="ECO:0007669"/>
    <property type="project" value="InterPro"/>
</dbReference>
<dbReference type="KEGG" id="pcw:110217188"/>
<dbReference type="InterPro" id="IPR036236">
    <property type="entry name" value="Znf_C2H2_sf"/>
</dbReference>
<feature type="domain" description="Matrin-type" evidence="9">
    <location>
        <begin position="4"/>
        <end position="36"/>
    </location>
</feature>
<keyword evidence="2" id="KW-0479">Metal-binding</keyword>
<dbReference type="GO" id="GO:0008270">
    <property type="term" value="F:zinc ion binding"/>
    <property type="evidence" value="ECO:0007669"/>
    <property type="project" value="UniProtKB-KW"/>
</dbReference>
<evidence type="ECO:0000256" key="3">
    <source>
        <dbReference type="ARBA" id="ARBA00022771"/>
    </source>
</evidence>
<keyword evidence="5" id="KW-0694">RNA-binding</keyword>
<keyword evidence="3" id="KW-0863">Zinc-finger</keyword>
<dbReference type="InParanoid" id="A0A6P5LAV0"/>
<dbReference type="Proteomes" id="UP000515140">
    <property type="component" value="Unplaced"/>
</dbReference>
<comment type="subunit">
    <text evidence="8">Component of the U1 snRNP. The U1 snRNP is composed of the U1 snRNA and the 7 core Sm proteins SNRPB, SNRPD1, SNRPD2, SNRPD3, SNRPE, SNRPF and SNRPG that assemble in a heptameric protein ring on the Sm site of the small nuclear RNA to form the core snRNP, and at least 3 U1 snRNP-specific proteins SNRNP70/U1-70K, SNRPA/U1-A and SNRPC/U1-C. SNRPC/U1-C interacts with U1 snRNA and the 5' splice-site region of the pre-mRNA. Interacts (via N-terminus) with TIA1 (via C-terminus); thereby promoting spliceosomal U1 snRNP recruitment to 5' splice sites.</text>
</comment>
<evidence type="ECO:0000256" key="2">
    <source>
        <dbReference type="ARBA" id="ARBA00022723"/>
    </source>
</evidence>
<evidence type="ECO:0000256" key="5">
    <source>
        <dbReference type="ARBA" id="ARBA00022884"/>
    </source>
</evidence>
<accession>A0A6P5LAV0</accession>
<dbReference type="InterPro" id="IPR013085">
    <property type="entry name" value="U1-CZ_Znf_C2H2"/>
</dbReference>
<evidence type="ECO:0000256" key="8">
    <source>
        <dbReference type="ARBA" id="ARBA00046357"/>
    </source>
</evidence>
<dbReference type="SMART" id="SM00451">
    <property type="entry name" value="ZnF_U1"/>
    <property type="match status" value="1"/>
</dbReference>
<evidence type="ECO:0000313" key="10">
    <source>
        <dbReference type="Proteomes" id="UP000515140"/>
    </source>
</evidence>
<dbReference type="GO" id="GO:0005685">
    <property type="term" value="C:U1 snRNP"/>
    <property type="evidence" value="ECO:0007669"/>
    <property type="project" value="InterPro"/>
</dbReference>
<evidence type="ECO:0000313" key="11">
    <source>
        <dbReference type="RefSeq" id="XP_020855062.1"/>
    </source>
</evidence>
<proteinExistence type="predicted"/>
<comment type="subcellular location">
    <subcellularLocation>
        <location evidence="1">Nucleus</location>
    </subcellularLocation>
</comment>
<organism evidence="10 11">
    <name type="scientific">Phascolarctos cinereus</name>
    <name type="common">Koala</name>
    <dbReference type="NCBI Taxonomy" id="38626"/>
    <lineage>
        <taxon>Eukaryota</taxon>
        <taxon>Metazoa</taxon>
        <taxon>Chordata</taxon>
        <taxon>Craniata</taxon>
        <taxon>Vertebrata</taxon>
        <taxon>Euteleostomi</taxon>
        <taxon>Mammalia</taxon>
        <taxon>Metatheria</taxon>
        <taxon>Diprotodontia</taxon>
        <taxon>Phascolarctidae</taxon>
        <taxon>Phascolarctos</taxon>
    </lineage>
</organism>
<evidence type="ECO:0000256" key="4">
    <source>
        <dbReference type="ARBA" id="ARBA00022833"/>
    </source>
</evidence>
<evidence type="ECO:0000256" key="7">
    <source>
        <dbReference type="ARBA" id="ARBA00023274"/>
    </source>
</evidence>
<dbReference type="CTD" id="6631"/>
<dbReference type="InterPro" id="IPR017340">
    <property type="entry name" value="U1_snRNP-C"/>
</dbReference>
<gene>
    <name evidence="11" type="primary">SNRPC</name>
</gene>
<dbReference type="InterPro" id="IPR003604">
    <property type="entry name" value="Matrin/U1-like-C_Znf_C2H2"/>
</dbReference>
<dbReference type="GO" id="GO:0000395">
    <property type="term" value="P:mRNA 5'-splice site recognition"/>
    <property type="evidence" value="ECO:0007669"/>
    <property type="project" value="InterPro"/>
</dbReference>
<dbReference type="GeneID" id="110217188"/>
<evidence type="ECO:0000256" key="6">
    <source>
        <dbReference type="ARBA" id="ARBA00023242"/>
    </source>
</evidence>
<dbReference type="FunFam" id="3.30.160.60:FF:000059">
    <property type="entry name" value="U1 small nuclear ribonucleoprotein C"/>
    <property type="match status" value="1"/>
</dbReference>
<keyword evidence="6" id="KW-0539">Nucleus</keyword>